<gene>
    <name evidence="3" type="ORF">P153DRAFT_378428</name>
</gene>
<accession>A0A6A6A5P2</accession>
<dbReference type="RefSeq" id="XP_033520619.1">
    <property type="nucleotide sequence ID" value="XM_033669793.1"/>
</dbReference>
<sequence>MASICRARLLSDLSGKTACDKEATSSDGRLCAFHSRQCQALYRGYKKRNAELDSLSEAPPLYLSSKKTSVVTYDFTDISEETTLRQIHDYLFRKYNLLDRVIRARSLHHSHFFAIDNDYGHAKYLDRLQNERHVMVKALEKLGKRAAAVMYEQKQWFDWVKKCQEEEEKQGENESKKVKLESLLLKRHQKEIDRHQKEVRRKEDRKREEQFLDETYKQRLSEEEEQEEWDPIQDINGYERDNYIDLIKFFLMLEDEAEETEPAQLDGAADTKPAGKALSKSAKKRQKAKNAELKKMAEPASQTGEGRGANVIEMETKVQMRERLRQPVKFERAKGWYVEGGGPVGLDASTPILPEEEIEALLDEVAEIKNFIFCRLLLSQATLLPVALEAASIDEFLAHDQVTREHLRDLCLKLERPGLQDVRDACADFIRERDGVEEEESEEPTEETDEQGEGGIPEKYRLVSRNGDRMPEKYQTKREKAAKKAKKQPPGMFNSETDGVLDFGKVTDEKKYSRKRMRIKICGRYMYNYPSEKALNRGGWFHFSVIAKDSDLFDAVELCRNWNEFFELNILCMYHYFPAPKWTRFIGDLPRQQLLQLGFIPYFSGDKAENVTNYFQTGSRGMARRAHSIVEMRNFICGHIKRDDPVSRRFIQYLALETFELRALVRDRKTGRILITPPEDELWILRQKSGWGRAARNEFDILGEIGPTFFEQMDKSRKWHFGFAEVYDVYVWDSSPGRSFLILQRKLEEILTRAMRVHKLKDMFSQARPILATITKDPNTERCRSIKPDEQVTSMWDDLDKTAVIWEWSTQHGAKETEFEPRYTEADELEDALLFPLEATGEMADNLFRNNPSAMEIFEKQSIDVRTFAADLDTDDEFSGSEGDFDSDMDDEAFEDDGELDGLEDDDNDEDWDTEEGSSDGEYGYVHKGEVGAANEAIDVLTKMFKGSSFREPDYFLSIIRNPSKANQIPESIRNNPADFMASLRIALRSQKAYDSSHIGIEADFHRHLDRQKSKIFKHSWHMADQEPDAFAHYYGQMFLFNAMEDYVMTSGVDPGPFELCKFMRMKDLFLEERRIVDDAFKAYASIAAFFKTEAFLASEDGKPFRESKLLNQAERAKQVPDRRTHMSNKTMPTSFWRDWDKLLKDNGRRTRDTVEDIFPTEWRNAIRPIIIRLFRAGIICQSYAGAAAGIAVAKAEPGRPTDLYIDYRAGIPVSKIVSHLADPTTLDRDFIVEKARLFQSLERNATFSVLRLWSAPHFYPLMLGIDKRPMCAFLDDRGRCWEFKFIPKDMPYSEWSIHQQLSLRLEPYRRIFGYQVVVAKDLVLIMGRNENNTRQLSEAVTWAIQTKPWRLEVDFWRSFVNVDVEFLEELDPRWLE</sequence>
<keyword evidence="4" id="KW-1185">Reference proteome</keyword>
<feature type="coiled-coil region" evidence="1">
    <location>
        <begin position="178"/>
        <end position="205"/>
    </location>
</feature>
<evidence type="ECO:0000256" key="2">
    <source>
        <dbReference type="SAM" id="MobiDB-lite"/>
    </source>
</evidence>
<feature type="region of interest" description="Disordered" evidence="2">
    <location>
        <begin position="261"/>
        <end position="304"/>
    </location>
</feature>
<evidence type="ECO:0000256" key="1">
    <source>
        <dbReference type="SAM" id="Coils"/>
    </source>
</evidence>
<feature type="region of interest" description="Disordered" evidence="2">
    <location>
        <begin position="433"/>
        <end position="491"/>
    </location>
</feature>
<evidence type="ECO:0000313" key="4">
    <source>
        <dbReference type="Proteomes" id="UP000799771"/>
    </source>
</evidence>
<dbReference type="Proteomes" id="UP000799771">
    <property type="component" value="Unassembled WGS sequence"/>
</dbReference>
<dbReference type="OrthoDB" id="5326588at2759"/>
<feature type="compositionally biased region" description="Basic and acidic residues" evidence="2">
    <location>
        <begin position="456"/>
        <end position="479"/>
    </location>
</feature>
<feature type="compositionally biased region" description="Acidic residues" evidence="2">
    <location>
        <begin position="873"/>
        <end position="919"/>
    </location>
</feature>
<evidence type="ECO:0000313" key="3">
    <source>
        <dbReference type="EMBL" id="KAF2126227.1"/>
    </source>
</evidence>
<organism evidence="3 4">
    <name type="scientific">Dothidotthia symphoricarpi CBS 119687</name>
    <dbReference type="NCBI Taxonomy" id="1392245"/>
    <lineage>
        <taxon>Eukaryota</taxon>
        <taxon>Fungi</taxon>
        <taxon>Dikarya</taxon>
        <taxon>Ascomycota</taxon>
        <taxon>Pezizomycotina</taxon>
        <taxon>Dothideomycetes</taxon>
        <taxon>Pleosporomycetidae</taxon>
        <taxon>Pleosporales</taxon>
        <taxon>Dothidotthiaceae</taxon>
        <taxon>Dothidotthia</taxon>
    </lineage>
</organism>
<protein>
    <submittedName>
        <fullName evidence="3">Uncharacterized protein</fullName>
    </submittedName>
</protein>
<dbReference type="EMBL" id="ML977514">
    <property type="protein sequence ID" value="KAF2126227.1"/>
    <property type="molecule type" value="Genomic_DNA"/>
</dbReference>
<dbReference type="GeneID" id="54410225"/>
<keyword evidence="1" id="KW-0175">Coiled coil</keyword>
<reference evidence="3" key="1">
    <citation type="journal article" date="2020" name="Stud. Mycol.">
        <title>101 Dothideomycetes genomes: a test case for predicting lifestyles and emergence of pathogens.</title>
        <authorList>
            <person name="Haridas S."/>
            <person name="Albert R."/>
            <person name="Binder M."/>
            <person name="Bloem J."/>
            <person name="Labutti K."/>
            <person name="Salamov A."/>
            <person name="Andreopoulos B."/>
            <person name="Baker S."/>
            <person name="Barry K."/>
            <person name="Bills G."/>
            <person name="Bluhm B."/>
            <person name="Cannon C."/>
            <person name="Castanera R."/>
            <person name="Culley D."/>
            <person name="Daum C."/>
            <person name="Ezra D."/>
            <person name="Gonzalez J."/>
            <person name="Henrissat B."/>
            <person name="Kuo A."/>
            <person name="Liang C."/>
            <person name="Lipzen A."/>
            <person name="Lutzoni F."/>
            <person name="Magnuson J."/>
            <person name="Mondo S."/>
            <person name="Nolan M."/>
            <person name="Ohm R."/>
            <person name="Pangilinan J."/>
            <person name="Park H.-J."/>
            <person name="Ramirez L."/>
            <person name="Alfaro M."/>
            <person name="Sun H."/>
            <person name="Tritt A."/>
            <person name="Yoshinaga Y."/>
            <person name="Zwiers L.-H."/>
            <person name="Turgeon B."/>
            <person name="Goodwin S."/>
            <person name="Spatafora J."/>
            <person name="Crous P."/>
            <person name="Grigoriev I."/>
        </authorList>
    </citation>
    <scope>NUCLEOTIDE SEQUENCE</scope>
    <source>
        <strain evidence="3">CBS 119687</strain>
    </source>
</reference>
<name>A0A6A6A5P2_9PLEO</name>
<feature type="compositionally biased region" description="Acidic residues" evidence="2">
    <location>
        <begin position="435"/>
        <end position="452"/>
    </location>
</feature>
<feature type="region of interest" description="Disordered" evidence="2">
    <location>
        <begin position="873"/>
        <end position="926"/>
    </location>
</feature>
<proteinExistence type="predicted"/>